<dbReference type="PANTHER" id="PTHR23316">
    <property type="entry name" value="IMPORTIN ALPHA"/>
    <property type="match status" value="1"/>
</dbReference>
<keyword evidence="2" id="KW-0813">Transport</keyword>
<protein>
    <submittedName>
        <fullName evidence="4">Uncharacterized protein</fullName>
    </submittedName>
</protein>
<keyword evidence="5" id="KW-1185">Reference proteome</keyword>
<reference evidence="4 5" key="1">
    <citation type="journal article" date="2022" name="bioRxiv">
        <title>Genomics of Preaxostyla Flagellates Illuminates Evolutionary Transitions and the Path Towards Mitochondrial Loss.</title>
        <authorList>
            <person name="Novak L.V.F."/>
            <person name="Treitli S.C."/>
            <person name="Pyrih J."/>
            <person name="Halakuc P."/>
            <person name="Pipaliya S.V."/>
            <person name="Vacek V."/>
            <person name="Brzon O."/>
            <person name="Soukal P."/>
            <person name="Eme L."/>
            <person name="Dacks J.B."/>
            <person name="Karnkowska A."/>
            <person name="Elias M."/>
            <person name="Hampl V."/>
        </authorList>
    </citation>
    <scope>NUCLEOTIDE SEQUENCE [LARGE SCALE GENOMIC DNA]</scope>
    <source>
        <strain evidence="4">NAU3</strain>
        <tissue evidence="4">Gut</tissue>
    </source>
</reference>
<dbReference type="Proteomes" id="UP001281761">
    <property type="component" value="Unassembled WGS sequence"/>
</dbReference>
<dbReference type="EMBL" id="JARBJD010000010">
    <property type="protein sequence ID" value="KAK2962598.1"/>
    <property type="molecule type" value="Genomic_DNA"/>
</dbReference>
<evidence type="ECO:0000256" key="3">
    <source>
        <dbReference type="ARBA" id="ARBA00022927"/>
    </source>
</evidence>
<organism evidence="4 5">
    <name type="scientific">Blattamonas nauphoetae</name>
    <dbReference type="NCBI Taxonomy" id="2049346"/>
    <lineage>
        <taxon>Eukaryota</taxon>
        <taxon>Metamonada</taxon>
        <taxon>Preaxostyla</taxon>
        <taxon>Oxymonadida</taxon>
        <taxon>Blattamonas</taxon>
    </lineage>
</organism>
<proteinExistence type="inferred from homology"/>
<dbReference type="SUPFAM" id="SSF48371">
    <property type="entry name" value="ARM repeat"/>
    <property type="match status" value="1"/>
</dbReference>
<evidence type="ECO:0000256" key="2">
    <source>
        <dbReference type="ARBA" id="ARBA00022448"/>
    </source>
</evidence>
<name>A0ABQ9YFP6_9EUKA</name>
<comment type="caution">
    <text evidence="4">The sequence shown here is derived from an EMBL/GenBank/DDBJ whole genome shotgun (WGS) entry which is preliminary data.</text>
</comment>
<comment type="similarity">
    <text evidence="1">Belongs to the importin alpha family.</text>
</comment>
<sequence length="703" mass="79904">MALMHEDLSDSDEEDQILLRSNGRDDYHRTTFNQKKEILDPESYDPTTDLEELITTLNGKNPQNAQELFTALRKITYSQEAQVQLLQHNVIPMLTHYLTHSQDQSILFDILWILLNIGSLPSQNLTLFFGDDLLRSAIQLTQHNSIFILENVWWFLSNISHPQNSVNTFAQTLINLGIFASFQPSLSIVHSHAIPTLSSFRSSATTFLDTNVIMYPSMILEFPETPKVLISLLNTLKHLIKAIPQQLPMEIFSHLFSSLMTGCREVDSVVEILSTQYGQLRDLFSPFYQTPIPLLFPPTIQTSPQLIVAVLSYATEGLLTGYQVWRLLSITRIQRRVCERRQFRTTEVHPIPIIPKEVKTSRHLLSELRGYFSIVERVSSLAGHIINSSVPVVDFYLNSGLLTQLGKCLSTILQFKRHSPETDQTILAACQMTMRRGGLGEMWREVVELVAATDFSTLASREEIWADFRSLGRVKEASESGEDVLLRDLVTRTSSSLSFCLSNIVAGPVKHVERVLSEVFPGSESADEFMNCLAELLDDPDQFKINHLFVLHGLVLTPKQEVVELVEESQTIDALFTFAWFHPHQPNTDTAVRTFYEILCAFLTTTQNPSIILSFLERKKVRAKMGEMQKGLSNQTKRRIMFFHQTHQKVLESFLASEEGLQTTSVLNTALDGDLDEAFSEEMSEEDVQLLDYYESLGNDFET</sequence>
<dbReference type="InterPro" id="IPR016024">
    <property type="entry name" value="ARM-type_fold"/>
</dbReference>
<dbReference type="Gene3D" id="1.25.10.10">
    <property type="entry name" value="Leucine-rich Repeat Variant"/>
    <property type="match status" value="1"/>
</dbReference>
<gene>
    <name evidence="4" type="ORF">BLNAU_2431</name>
</gene>
<evidence type="ECO:0000256" key="1">
    <source>
        <dbReference type="ARBA" id="ARBA00010394"/>
    </source>
</evidence>
<accession>A0ABQ9YFP6</accession>
<evidence type="ECO:0000313" key="4">
    <source>
        <dbReference type="EMBL" id="KAK2962598.1"/>
    </source>
</evidence>
<dbReference type="InterPro" id="IPR011989">
    <property type="entry name" value="ARM-like"/>
</dbReference>
<evidence type="ECO:0000313" key="5">
    <source>
        <dbReference type="Proteomes" id="UP001281761"/>
    </source>
</evidence>
<keyword evidence="3" id="KW-0653">Protein transport</keyword>